<evidence type="ECO:0000313" key="2">
    <source>
        <dbReference type="Proteomes" id="UP000252255"/>
    </source>
</evidence>
<comment type="caution">
    <text evidence="1">The sequence shown here is derived from an EMBL/GenBank/DDBJ whole genome shotgun (WGS) entry which is preliminary data.</text>
</comment>
<evidence type="ECO:0000313" key="1">
    <source>
        <dbReference type="EMBL" id="RCK46759.1"/>
    </source>
</evidence>
<dbReference type="Proteomes" id="UP000252255">
    <property type="component" value="Unassembled WGS sequence"/>
</dbReference>
<sequence>MKFSPARNASIKIIQGVCPVDYGGMKLDQYVIVIAVNRMSGRIDLISKVADRCIFLKILLGELLSLPRKYIFWKSVCEFWARFGNLRETPQKKDPMVDSDQDDFDRMDRFCLSLAWSAIYRALYFVVTISIHTMNKRNAKVEGP</sequence>
<dbReference type="EMBL" id="JPWI01000004">
    <property type="protein sequence ID" value="RCK46759.1"/>
    <property type="molecule type" value="Genomic_DNA"/>
</dbReference>
<reference evidence="1 2" key="1">
    <citation type="submission" date="2014-07" db="EMBL/GenBank/DDBJ databases">
        <title>Draft genome sequence of Thalassospira profundimaris PR54-5.</title>
        <authorList>
            <person name="Lai Q."/>
            <person name="Shao Z."/>
        </authorList>
    </citation>
    <scope>NUCLEOTIDE SEQUENCE [LARGE SCALE GENOMIC DNA]</scope>
    <source>
        <strain evidence="1 2">PR54-5</strain>
    </source>
</reference>
<name>A0A367WZU9_9PROT</name>
<accession>A0A367WZU9</accession>
<dbReference type="RefSeq" id="WP_147251952.1">
    <property type="nucleotide sequence ID" value="NZ_JPWI01000004.1"/>
</dbReference>
<protein>
    <submittedName>
        <fullName evidence="1">Uncharacterized protein</fullName>
    </submittedName>
</protein>
<gene>
    <name evidence="1" type="ORF">TH30_09235</name>
</gene>
<dbReference type="AlphaFoldDB" id="A0A367WZU9"/>
<organism evidence="1 2">
    <name type="scientific">Thalassospira profundimaris</name>
    <dbReference type="NCBI Taxonomy" id="502049"/>
    <lineage>
        <taxon>Bacteria</taxon>
        <taxon>Pseudomonadati</taxon>
        <taxon>Pseudomonadota</taxon>
        <taxon>Alphaproteobacteria</taxon>
        <taxon>Rhodospirillales</taxon>
        <taxon>Thalassospiraceae</taxon>
        <taxon>Thalassospira</taxon>
    </lineage>
</organism>
<proteinExistence type="predicted"/>